<keyword evidence="7 21" id="KW-0560">Oxidoreductase</keyword>
<evidence type="ECO:0000256" key="2">
    <source>
        <dbReference type="ARBA" id="ARBA00005189"/>
    </source>
</evidence>
<evidence type="ECO:0000256" key="1">
    <source>
        <dbReference type="ARBA" id="ARBA00004275"/>
    </source>
</evidence>
<comment type="subunit">
    <text evidence="12">Interacts with PEX5, probably required to target it into peroxisomes.</text>
</comment>
<dbReference type="GO" id="GO:0006633">
    <property type="term" value="P:fatty acid biosynthetic process"/>
    <property type="evidence" value="ECO:0007669"/>
    <property type="project" value="UniProtKB-KW"/>
</dbReference>
<evidence type="ECO:0000256" key="8">
    <source>
        <dbReference type="ARBA" id="ARBA00023098"/>
    </source>
</evidence>
<evidence type="ECO:0000313" key="22">
    <source>
        <dbReference type="Proteomes" id="UP000254088"/>
    </source>
</evidence>
<protein>
    <recommendedName>
        <fullName evidence="14">Peroxisomal trans-2-enoyl-CoA reductase</fullName>
        <ecNumber evidence="13">1.3.1.38</ecNumber>
    </recommendedName>
</protein>
<evidence type="ECO:0000313" key="21">
    <source>
        <dbReference type="EMBL" id="STM58751.1"/>
    </source>
</evidence>
<evidence type="ECO:0000256" key="20">
    <source>
        <dbReference type="ARBA" id="ARBA00049559"/>
    </source>
</evidence>
<proteinExistence type="predicted"/>
<evidence type="ECO:0000256" key="17">
    <source>
        <dbReference type="ARBA" id="ARBA00049108"/>
    </source>
</evidence>
<dbReference type="SUPFAM" id="SSF51735">
    <property type="entry name" value="NAD(P)-binding Rossmann-fold domains"/>
    <property type="match status" value="1"/>
</dbReference>
<evidence type="ECO:0000256" key="12">
    <source>
        <dbReference type="ARBA" id="ARBA00038622"/>
    </source>
</evidence>
<evidence type="ECO:0000256" key="10">
    <source>
        <dbReference type="ARBA" id="ARBA00023160"/>
    </source>
</evidence>
<dbReference type="Pfam" id="PF13561">
    <property type="entry name" value="adh_short_C2"/>
    <property type="match status" value="1"/>
</dbReference>
<evidence type="ECO:0000256" key="13">
    <source>
        <dbReference type="ARBA" id="ARBA00038849"/>
    </source>
</evidence>
<evidence type="ECO:0000256" key="15">
    <source>
        <dbReference type="ARBA" id="ARBA00047570"/>
    </source>
</evidence>
<evidence type="ECO:0000256" key="14">
    <source>
        <dbReference type="ARBA" id="ARBA00041063"/>
    </source>
</evidence>
<dbReference type="PANTHER" id="PTHR24317">
    <property type="entry name" value="PEROXISOMAL TRANS-2-ENOYL-COA REDUCTASE"/>
    <property type="match status" value="1"/>
</dbReference>
<accession>A0A377E5B9</accession>
<evidence type="ECO:0000256" key="6">
    <source>
        <dbReference type="ARBA" id="ARBA00022857"/>
    </source>
</evidence>
<evidence type="ECO:0000256" key="9">
    <source>
        <dbReference type="ARBA" id="ARBA00023140"/>
    </source>
</evidence>
<evidence type="ECO:0000256" key="7">
    <source>
        <dbReference type="ARBA" id="ARBA00023002"/>
    </source>
</evidence>
<dbReference type="Gene3D" id="3.40.50.720">
    <property type="entry name" value="NAD(P)-binding Rossmann-like Domain"/>
    <property type="match status" value="1"/>
</dbReference>
<comment type="catalytic activity">
    <reaction evidence="16">
        <text>(2E)-tetradecenoyl-CoA + NADPH + H(+) = tetradecanoyl-CoA + NADP(+)</text>
        <dbReference type="Rhea" id="RHEA:44968"/>
        <dbReference type="ChEBI" id="CHEBI:15378"/>
        <dbReference type="ChEBI" id="CHEBI:57385"/>
        <dbReference type="ChEBI" id="CHEBI:57783"/>
        <dbReference type="ChEBI" id="CHEBI:58349"/>
        <dbReference type="ChEBI" id="CHEBI:61405"/>
    </reaction>
    <physiologicalReaction direction="left-to-right" evidence="16">
        <dbReference type="Rhea" id="RHEA:44969"/>
    </physiologicalReaction>
</comment>
<keyword evidence="9" id="KW-0576">Peroxisome</keyword>
<comment type="catalytic activity">
    <reaction evidence="20">
        <text>(2E)-octenoyl-CoA + NADPH + H(+) = octanoyl-CoA + NADP(+)</text>
        <dbReference type="Rhea" id="RHEA:44952"/>
        <dbReference type="ChEBI" id="CHEBI:15378"/>
        <dbReference type="ChEBI" id="CHEBI:57386"/>
        <dbReference type="ChEBI" id="CHEBI:57783"/>
        <dbReference type="ChEBI" id="CHEBI:58349"/>
        <dbReference type="ChEBI" id="CHEBI:62242"/>
    </reaction>
    <physiologicalReaction direction="left-to-right" evidence="20">
        <dbReference type="Rhea" id="RHEA:44953"/>
    </physiologicalReaction>
</comment>
<keyword evidence="4" id="KW-0597">Phosphoprotein</keyword>
<comment type="catalytic activity">
    <reaction evidence="19">
        <text>(2E)-decenoyl-CoA + NADPH + H(+) = decanoyl-CoA + NADP(+)</text>
        <dbReference type="Rhea" id="RHEA:44960"/>
        <dbReference type="ChEBI" id="CHEBI:15378"/>
        <dbReference type="ChEBI" id="CHEBI:57783"/>
        <dbReference type="ChEBI" id="CHEBI:58349"/>
        <dbReference type="ChEBI" id="CHEBI:61406"/>
        <dbReference type="ChEBI" id="CHEBI:61430"/>
    </reaction>
    <physiologicalReaction direction="left-to-right" evidence="19">
        <dbReference type="Rhea" id="RHEA:44961"/>
    </physiologicalReaction>
</comment>
<dbReference type="PANTHER" id="PTHR24317:SF7">
    <property type="entry name" value="PEROXISOMAL TRANS-2-ENOYL-COA REDUCTASE"/>
    <property type="match status" value="1"/>
</dbReference>
<dbReference type="EC" id="1.3.1.38" evidence="13"/>
<dbReference type="InterPro" id="IPR002347">
    <property type="entry name" value="SDR_fam"/>
</dbReference>
<dbReference type="Proteomes" id="UP000254088">
    <property type="component" value="Unassembled WGS sequence"/>
</dbReference>
<evidence type="ECO:0000256" key="16">
    <source>
        <dbReference type="ARBA" id="ARBA00048686"/>
    </source>
</evidence>
<comment type="catalytic activity">
    <reaction evidence="18">
        <text>a (2E)-enoyl-CoA + NADPH + H(+) = a 2,3-saturated acyl-CoA + NADP(+)</text>
        <dbReference type="Rhea" id="RHEA:33763"/>
        <dbReference type="ChEBI" id="CHEBI:15378"/>
        <dbReference type="ChEBI" id="CHEBI:57783"/>
        <dbReference type="ChEBI" id="CHEBI:58349"/>
        <dbReference type="ChEBI" id="CHEBI:58856"/>
        <dbReference type="ChEBI" id="CHEBI:65111"/>
        <dbReference type="EC" id="1.3.1.38"/>
    </reaction>
    <physiologicalReaction direction="left-to-right" evidence="18">
        <dbReference type="Rhea" id="RHEA:33764"/>
    </physiologicalReaction>
</comment>
<name>A0A377E5B9_ECOLX</name>
<evidence type="ECO:0000256" key="5">
    <source>
        <dbReference type="ARBA" id="ARBA00022832"/>
    </source>
</evidence>
<dbReference type="EMBL" id="UGEX01000003">
    <property type="protein sequence ID" value="STM58751.1"/>
    <property type="molecule type" value="Genomic_DNA"/>
</dbReference>
<evidence type="ECO:0000256" key="18">
    <source>
        <dbReference type="ARBA" id="ARBA00049251"/>
    </source>
</evidence>
<organism evidence="21 22">
    <name type="scientific">Escherichia coli</name>
    <dbReference type="NCBI Taxonomy" id="562"/>
    <lineage>
        <taxon>Bacteria</taxon>
        <taxon>Pseudomonadati</taxon>
        <taxon>Pseudomonadota</taxon>
        <taxon>Gammaproteobacteria</taxon>
        <taxon>Enterobacterales</taxon>
        <taxon>Enterobacteriaceae</taxon>
        <taxon>Escherichia</taxon>
    </lineage>
</organism>
<comment type="subcellular location">
    <subcellularLocation>
        <location evidence="1">Peroxisome</location>
    </subcellularLocation>
</comment>
<dbReference type="GO" id="GO:0019166">
    <property type="term" value="F:trans-2-enoyl-CoA reductase (NADPH) activity"/>
    <property type="evidence" value="ECO:0007669"/>
    <property type="project" value="UniProtKB-EC"/>
</dbReference>
<keyword evidence="5" id="KW-0276">Fatty acid metabolism</keyword>
<keyword evidence="10" id="KW-0275">Fatty acid biosynthesis</keyword>
<sequence>MTRALSDDQRAGILAQVPAGRLGGAQEIANAVAFLASDEAAYITGETLHVNGGCTWSDRDLHKMLMLRAVCVVMSNN</sequence>
<comment type="catalytic activity">
    <reaction evidence="17">
        <text>(2E)-hexenoyl-CoA + NADPH + H(+) = hexanoyl-CoA + NADP(+)</text>
        <dbReference type="Rhea" id="RHEA:44956"/>
        <dbReference type="ChEBI" id="CHEBI:15378"/>
        <dbReference type="ChEBI" id="CHEBI:57783"/>
        <dbReference type="ChEBI" id="CHEBI:58349"/>
        <dbReference type="ChEBI" id="CHEBI:62077"/>
        <dbReference type="ChEBI" id="CHEBI:62620"/>
    </reaction>
    <physiologicalReaction direction="left-to-right" evidence="17">
        <dbReference type="Rhea" id="RHEA:44957"/>
    </physiologicalReaction>
</comment>
<keyword evidence="3" id="KW-0444">Lipid biosynthesis</keyword>
<keyword evidence="8" id="KW-0443">Lipid metabolism</keyword>
<comment type="catalytic activity">
    <reaction evidence="15">
        <text>(2E)-dodecenoyl-CoA + NADPH + H(+) = dodecanoyl-CoA + NADP(+)</text>
        <dbReference type="Rhea" id="RHEA:44964"/>
        <dbReference type="ChEBI" id="CHEBI:15378"/>
        <dbReference type="ChEBI" id="CHEBI:57330"/>
        <dbReference type="ChEBI" id="CHEBI:57375"/>
        <dbReference type="ChEBI" id="CHEBI:57783"/>
        <dbReference type="ChEBI" id="CHEBI:58349"/>
    </reaction>
    <physiologicalReaction direction="left-to-right" evidence="15">
        <dbReference type="Rhea" id="RHEA:44965"/>
    </physiologicalReaction>
</comment>
<keyword evidence="6" id="KW-0521">NADP</keyword>
<gene>
    <name evidence="21" type="primary">fabG_6</name>
    <name evidence="21" type="ORF">NCTC10429_05371</name>
</gene>
<evidence type="ECO:0000256" key="4">
    <source>
        <dbReference type="ARBA" id="ARBA00022553"/>
    </source>
</evidence>
<evidence type="ECO:0000256" key="11">
    <source>
        <dbReference type="ARBA" id="ARBA00037124"/>
    </source>
</evidence>
<dbReference type="InterPro" id="IPR052388">
    <property type="entry name" value="Peroxisomal_t2-enoyl-CoA_red"/>
</dbReference>
<reference evidence="21 22" key="1">
    <citation type="submission" date="2018-06" db="EMBL/GenBank/DDBJ databases">
        <authorList>
            <consortium name="Pathogen Informatics"/>
            <person name="Doyle S."/>
        </authorList>
    </citation>
    <scope>NUCLEOTIDE SEQUENCE [LARGE SCALE GENOMIC DNA]</scope>
    <source>
        <strain evidence="21 22">NCTC10429</strain>
    </source>
</reference>
<dbReference type="InterPro" id="IPR036291">
    <property type="entry name" value="NAD(P)-bd_dom_sf"/>
</dbReference>
<evidence type="ECO:0000256" key="19">
    <source>
        <dbReference type="ARBA" id="ARBA00049386"/>
    </source>
</evidence>
<comment type="function">
    <text evidence="11">Participates in chain elongation of fatty acids. Catalyzes the reduction of trans-2-enoyl-CoAs of varying chain lengths from 6:1 to 16:1, having maximum activity with 10:1 CoA. Has no 2,4-dienoyl-CoA reductase activity.</text>
</comment>
<evidence type="ECO:0000256" key="3">
    <source>
        <dbReference type="ARBA" id="ARBA00022516"/>
    </source>
</evidence>
<dbReference type="AlphaFoldDB" id="A0A377E5B9"/>
<comment type="pathway">
    <text evidence="2">Lipid metabolism.</text>
</comment>